<evidence type="ECO:0000313" key="5">
    <source>
        <dbReference type="EMBL" id="WNQ13142.1"/>
    </source>
</evidence>
<dbReference type="Gene3D" id="1.10.10.60">
    <property type="entry name" value="Homeodomain-like"/>
    <property type="match status" value="2"/>
</dbReference>
<dbReference type="InterPro" id="IPR009057">
    <property type="entry name" value="Homeodomain-like_sf"/>
</dbReference>
<dbReference type="InterPro" id="IPR020449">
    <property type="entry name" value="Tscrpt_reg_AraC-type_HTH"/>
</dbReference>
<keyword evidence="6" id="KW-1185">Reference proteome</keyword>
<evidence type="ECO:0000256" key="3">
    <source>
        <dbReference type="ARBA" id="ARBA00023163"/>
    </source>
</evidence>
<dbReference type="Pfam" id="PF02311">
    <property type="entry name" value="AraC_binding"/>
    <property type="match status" value="1"/>
</dbReference>
<evidence type="ECO:0000256" key="1">
    <source>
        <dbReference type="ARBA" id="ARBA00023015"/>
    </source>
</evidence>
<dbReference type="SMART" id="SM00342">
    <property type="entry name" value="HTH_ARAC"/>
    <property type="match status" value="1"/>
</dbReference>
<dbReference type="Pfam" id="PF12833">
    <property type="entry name" value="HTH_18"/>
    <property type="match status" value="1"/>
</dbReference>
<dbReference type="Proteomes" id="UP001305702">
    <property type="component" value="Chromosome"/>
</dbReference>
<dbReference type="GO" id="GO:0003700">
    <property type="term" value="F:DNA-binding transcription factor activity"/>
    <property type="evidence" value="ECO:0007669"/>
    <property type="project" value="InterPro"/>
</dbReference>
<keyword evidence="1" id="KW-0805">Transcription regulation</keyword>
<dbReference type="PROSITE" id="PS01124">
    <property type="entry name" value="HTH_ARAC_FAMILY_2"/>
    <property type="match status" value="1"/>
</dbReference>
<dbReference type="SUPFAM" id="SSF51215">
    <property type="entry name" value="Regulatory protein AraC"/>
    <property type="match status" value="1"/>
</dbReference>
<organism evidence="5 6">
    <name type="scientific">Paenibacillus aurantius</name>
    <dbReference type="NCBI Taxonomy" id="2918900"/>
    <lineage>
        <taxon>Bacteria</taxon>
        <taxon>Bacillati</taxon>
        <taxon>Bacillota</taxon>
        <taxon>Bacilli</taxon>
        <taxon>Bacillales</taxon>
        <taxon>Paenibacillaceae</taxon>
        <taxon>Paenibacillus</taxon>
    </lineage>
</organism>
<name>A0AA96LKN1_9BACL</name>
<dbReference type="InterPro" id="IPR037923">
    <property type="entry name" value="HTH-like"/>
</dbReference>
<dbReference type="EMBL" id="CP130318">
    <property type="protein sequence ID" value="WNQ13142.1"/>
    <property type="molecule type" value="Genomic_DNA"/>
</dbReference>
<evidence type="ECO:0000259" key="4">
    <source>
        <dbReference type="PROSITE" id="PS01124"/>
    </source>
</evidence>
<dbReference type="KEGG" id="paun:MJA45_09000"/>
<dbReference type="InterPro" id="IPR018060">
    <property type="entry name" value="HTH_AraC"/>
</dbReference>
<dbReference type="PRINTS" id="PR00032">
    <property type="entry name" value="HTHARAC"/>
</dbReference>
<dbReference type="InterPro" id="IPR003313">
    <property type="entry name" value="AraC-bd"/>
</dbReference>
<gene>
    <name evidence="5" type="ORF">MJA45_09000</name>
</gene>
<proteinExistence type="predicted"/>
<evidence type="ECO:0000256" key="2">
    <source>
        <dbReference type="ARBA" id="ARBA00023125"/>
    </source>
</evidence>
<reference evidence="5 6" key="1">
    <citation type="submission" date="2022-02" db="EMBL/GenBank/DDBJ databases">
        <title>Paenibacillus sp. MBLB1776 Whole Genome Shotgun Sequencing.</title>
        <authorList>
            <person name="Hwang C.Y."/>
            <person name="Cho E.-S."/>
            <person name="Seo M.-J."/>
        </authorList>
    </citation>
    <scope>NUCLEOTIDE SEQUENCE [LARGE SCALE GENOMIC DNA]</scope>
    <source>
        <strain evidence="5 6">MBLB1776</strain>
    </source>
</reference>
<keyword evidence="3" id="KW-0804">Transcription</keyword>
<protein>
    <submittedName>
        <fullName evidence="5">AraC family transcriptional regulator</fullName>
    </submittedName>
</protein>
<dbReference type="PANTHER" id="PTHR43280">
    <property type="entry name" value="ARAC-FAMILY TRANSCRIPTIONAL REGULATOR"/>
    <property type="match status" value="1"/>
</dbReference>
<sequence length="258" mass="29812">MPAPHSHATFELFYVLDGGRCFFVNDTIHALQKGDLMLISPHDLHRTSSSDAPKCERILINFSESFIRPEIARASVDLIPKNKSPFYRFPINEQTAIAEILHQMLQECETRGAGFETYVRSLLIKLLLQMYRYEHKENQVNLTKAHPMHQKISEIASYLGEHGQHNLSLKEVAHTFYISPAYLSRIFLKITGFKFKEYVLLVRVRRAQRLLRETKLPIGLIAEKAGFEHTSHFNVVFKKLTGDTPGDYRKTYTTHPIE</sequence>
<dbReference type="AlphaFoldDB" id="A0AA96LKN1"/>
<dbReference type="InterPro" id="IPR014710">
    <property type="entry name" value="RmlC-like_jellyroll"/>
</dbReference>
<dbReference type="SUPFAM" id="SSF46689">
    <property type="entry name" value="Homeodomain-like"/>
    <property type="match status" value="2"/>
</dbReference>
<dbReference type="RefSeq" id="WP_315606922.1">
    <property type="nucleotide sequence ID" value="NZ_CP130318.1"/>
</dbReference>
<dbReference type="Gene3D" id="2.60.120.10">
    <property type="entry name" value="Jelly Rolls"/>
    <property type="match status" value="1"/>
</dbReference>
<evidence type="ECO:0000313" key="6">
    <source>
        <dbReference type="Proteomes" id="UP001305702"/>
    </source>
</evidence>
<keyword evidence="2" id="KW-0238">DNA-binding</keyword>
<dbReference type="GO" id="GO:0043565">
    <property type="term" value="F:sequence-specific DNA binding"/>
    <property type="evidence" value="ECO:0007669"/>
    <property type="project" value="InterPro"/>
</dbReference>
<feature type="domain" description="HTH araC/xylS-type" evidence="4">
    <location>
        <begin position="153"/>
        <end position="251"/>
    </location>
</feature>
<dbReference type="PANTHER" id="PTHR43280:SF2">
    <property type="entry name" value="HTH-TYPE TRANSCRIPTIONAL REGULATOR EXSA"/>
    <property type="match status" value="1"/>
</dbReference>
<accession>A0AA96LKN1</accession>